<dbReference type="Proteomes" id="UP000070260">
    <property type="component" value="Plasmid pJFP838A"/>
</dbReference>
<dbReference type="PATRIC" id="fig|1502.177.peg.3381"/>
<evidence type="ECO:0000313" key="2">
    <source>
        <dbReference type="Proteomes" id="UP000070260"/>
    </source>
</evidence>
<organism evidence="1 2">
    <name type="scientific">Clostridium perfringens</name>
    <dbReference type="NCBI Taxonomy" id="1502"/>
    <lineage>
        <taxon>Bacteria</taxon>
        <taxon>Bacillati</taxon>
        <taxon>Bacillota</taxon>
        <taxon>Clostridia</taxon>
        <taxon>Eubacteriales</taxon>
        <taxon>Clostridiaceae</taxon>
        <taxon>Clostridium</taxon>
    </lineage>
</organism>
<dbReference type="EMBL" id="CP013615">
    <property type="protein sequence ID" value="AMN31090.1"/>
    <property type="molecule type" value="Genomic_DNA"/>
</dbReference>
<proteinExistence type="predicted"/>
<reference evidence="1 2" key="1">
    <citation type="journal article" date="2016" name="PLoS ONE">
        <title>Plasmid Characterization and Chromosome Analysis of Two netF+ Clostridium perfringens Isolates Associated with Foal and Canine Necrotizing Enteritis.</title>
        <authorList>
            <person name="Mehdizadeh Gohari I."/>
            <person name="Kropinski A.M."/>
            <person name="Weese S.J."/>
            <person name="Parreira V.R."/>
            <person name="Whitehead A.E."/>
            <person name="Boerlin P."/>
            <person name="Prescott J.F."/>
        </authorList>
    </citation>
    <scope>NUCLEOTIDE SEQUENCE [LARGE SCALE GENOMIC DNA]</scope>
    <source>
        <strain evidence="1 2">JP838</strain>
        <plasmid evidence="2">Plasmid pJFP838A</plasmid>
    </source>
</reference>
<protein>
    <submittedName>
        <fullName evidence="1">Uncharacterized protein</fullName>
    </submittedName>
</protein>
<dbReference type="RefSeq" id="WP_061429692.1">
    <property type="nucleotide sequence ID" value="NZ_CATNZX010000001.1"/>
</dbReference>
<accession>A0A140GRD1</accession>
<keyword evidence="1" id="KW-0614">Plasmid</keyword>
<name>A0A140GRD1_CLOPF</name>
<geneLocation type="plasmid" evidence="1 2">
    <name>pJFP838A</name>
</geneLocation>
<gene>
    <name evidence="1" type="ORF">JFP838_pA0174</name>
</gene>
<evidence type="ECO:0000313" key="1">
    <source>
        <dbReference type="EMBL" id="AMN31090.1"/>
    </source>
</evidence>
<sequence>MQETDKVFFVEEANVKLKLDENGKKICSVELNEETNKYNIFVYSEENLMFVVSKGIKEIEFDNKEEALLWIELFSEDYSLIES</sequence>
<dbReference type="AlphaFoldDB" id="A0A140GRD1"/>